<organism evidence="2 3">
    <name type="scientific">Paenimyroides marinum</name>
    <dbReference type="NCBI Taxonomy" id="1159016"/>
    <lineage>
        <taxon>Bacteria</taxon>
        <taxon>Pseudomonadati</taxon>
        <taxon>Bacteroidota</taxon>
        <taxon>Flavobacteriia</taxon>
        <taxon>Flavobacteriales</taxon>
        <taxon>Flavobacteriaceae</taxon>
        <taxon>Paenimyroides</taxon>
    </lineage>
</organism>
<evidence type="ECO:0000256" key="1">
    <source>
        <dbReference type="SAM" id="SignalP"/>
    </source>
</evidence>
<reference evidence="2 3" key="1">
    <citation type="submission" date="2016-10" db="EMBL/GenBank/DDBJ databases">
        <authorList>
            <person name="de Groot N.N."/>
        </authorList>
    </citation>
    <scope>NUCLEOTIDE SEQUENCE [LARGE SCALE GENOMIC DNA]</scope>
    <source>
        <strain evidence="2 3">CGMCC 1.10825</strain>
    </source>
</reference>
<evidence type="ECO:0000313" key="2">
    <source>
        <dbReference type="EMBL" id="SEI00947.1"/>
    </source>
</evidence>
<dbReference type="STRING" id="1159016.SAMN02927937_02703"/>
<keyword evidence="3" id="KW-1185">Reference proteome</keyword>
<keyword evidence="1" id="KW-0732">Signal</keyword>
<dbReference type="OrthoDB" id="1339960at2"/>
<feature type="signal peptide" evidence="1">
    <location>
        <begin position="1"/>
        <end position="21"/>
    </location>
</feature>
<name>A0A1H6MH50_9FLAO</name>
<proteinExistence type="predicted"/>
<gene>
    <name evidence="2" type="ORF">SAMN02927937_02703</name>
</gene>
<dbReference type="Gene3D" id="2.180.10.10">
    <property type="entry name" value="RHS repeat-associated core"/>
    <property type="match status" value="1"/>
</dbReference>
<evidence type="ECO:0000313" key="3">
    <source>
        <dbReference type="Proteomes" id="UP000199634"/>
    </source>
</evidence>
<dbReference type="PROSITE" id="PS51257">
    <property type="entry name" value="PROKAR_LIPOPROTEIN"/>
    <property type="match status" value="1"/>
</dbReference>
<dbReference type="AlphaFoldDB" id="A0A1H6MH50"/>
<dbReference type="EMBL" id="FNXE01000057">
    <property type="protein sequence ID" value="SEI00947.1"/>
    <property type="molecule type" value="Genomic_DNA"/>
</dbReference>
<dbReference type="RefSeq" id="WP_091102293.1">
    <property type="nucleotide sequence ID" value="NZ_FNXE01000057.1"/>
</dbReference>
<accession>A0A1H6MH50</accession>
<feature type="chain" id="PRO_5011702867" evidence="1">
    <location>
        <begin position="22"/>
        <end position="241"/>
    </location>
</feature>
<dbReference type="Proteomes" id="UP000199634">
    <property type="component" value="Unassembled WGS sequence"/>
</dbReference>
<sequence length="241" mass="27127">MKKIILSAFVLAGMLFTSCNDDDNITDDGTVDVSKMYLPSKIVSEDYTTTFTYNNKGQLTKIIESDGYEYTFTYNGSQLVEFVEKDNSGKTTYTFSQSGTTITLTMVGEYGTQKYEDTEILIVDATGNLINDGYFTYSYDANGNITKMTGDEGEVTFTFDSKNGIFKNLNLPKWVSTYILENQTNLVNNVLSISIISKEDPEDYFSGTVKYEYNADSYPLKMESLSSSNETYSQSIEYTKK</sequence>
<protein>
    <submittedName>
        <fullName evidence="2">YD repeat-containing protein</fullName>
    </submittedName>
</protein>